<organism evidence="2 3">
    <name type="scientific">Methylocystis rosea</name>
    <dbReference type="NCBI Taxonomy" id="173366"/>
    <lineage>
        <taxon>Bacteria</taxon>
        <taxon>Pseudomonadati</taxon>
        <taxon>Pseudomonadota</taxon>
        <taxon>Alphaproteobacteria</taxon>
        <taxon>Hyphomicrobiales</taxon>
        <taxon>Methylocystaceae</taxon>
        <taxon>Methylocystis</taxon>
    </lineage>
</organism>
<feature type="transmembrane region" description="Helical" evidence="1">
    <location>
        <begin position="20"/>
        <end position="40"/>
    </location>
</feature>
<dbReference type="AlphaFoldDB" id="A0A3G8M5A8"/>
<feature type="transmembrane region" description="Helical" evidence="1">
    <location>
        <begin position="104"/>
        <end position="127"/>
    </location>
</feature>
<dbReference type="Proteomes" id="UP000273982">
    <property type="component" value="Chromosome"/>
</dbReference>
<sequence>MQRKWAWRLSHFFQQLWVRVTLYAIVACATAFAAFLLRTYVPEWIDRELGADALESVLTILASSMLAVSTFSLGIMATAIASAASSATPRTTQLLLEEKTSQKVIATFLGAFVFSLVGIVTLNMGIYGGAGRLLLFFVTLVVIALMFWNFIRWVDLLREFGRISDLLPRVEKATAEALKERLESPYLGCKPLAAPPPENATPIHAVRPGYVVHMDLEAAQEAAEEAGATLWIQVNPGSFAHRTKPLCCVACPDIEQERLKELTETLRGVFSIGDNRTFEQDPRFGLIVLGEIASRALSPAINDPGTAIDVLTRGARLLALWETRSEAEVNFANIYLPPLDVGDMFEDFFRPIARDGAAIVEVQIWLQKILLGLTRDDATTFGKAALRQSADALARAEAKLTLESEKQQIRARAAKIDEAARLVEAPTI</sequence>
<feature type="transmembrane region" description="Helical" evidence="1">
    <location>
        <begin position="60"/>
        <end position="83"/>
    </location>
</feature>
<dbReference type="EMBL" id="CP034086">
    <property type="protein sequence ID" value="AZG77163.1"/>
    <property type="molecule type" value="Genomic_DNA"/>
</dbReference>
<dbReference type="RefSeq" id="WP_124738887.1">
    <property type="nucleotide sequence ID" value="NZ_CP034086.1"/>
</dbReference>
<reference evidence="2 3" key="1">
    <citation type="submission" date="2018-11" db="EMBL/GenBank/DDBJ databases">
        <title>Genome squencing of methanotrophic bacteria isolated from alkaline groundwater in Korea.</title>
        <authorList>
            <person name="Nguyen L.N."/>
        </authorList>
    </citation>
    <scope>NUCLEOTIDE SEQUENCE [LARGE SCALE GENOMIC DNA]</scope>
    <source>
        <strain evidence="2 3">GW6</strain>
    </source>
</reference>
<keyword evidence="1" id="KW-0472">Membrane</keyword>
<name>A0A3G8M5A8_9HYPH</name>
<dbReference type="KEGG" id="mros:EHO51_10695"/>
<evidence type="ECO:0000256" key="1">
    <source>
        <dbReference type="SAM" id="Phobius"/>
    </source>
</evidence>
<dbReference type="InterPro" id="IPR018723">
    <property type="entry name" value="DUF2254_membrane"/>
</dbReference>
<accession>A0A3G8M5A8</accession>
<dbReference type="Pfam" id="PF10011">
    <property type="entry name" value="DUF2254"/>
    <property type="match status" value="1"/>
</dbReference>
<evidence type="ECO:0000313" key="3">
    <source>
        <dbReference type="Proteomes" id="UP000273982"/>
    </source>
</evidence>
<proteinExistence type="predicted"/>
<gene>
    <name evidence="2" type="ORF">EHO51_10695</name>
</gene>
<feature type="transmembrane region" description="Helical" evidence="1">
    <location>
        <begin position="133"/>
        <end position="151"/>
    </location>
</feature>
<keyword evidence="1" id="KW-1133">Transmembrane helix</keyword>
<protein>
    <submittedName>
        <fullName evidence="2">DUF2254 domain-containing protein</fullName>
    </submittedName>
</protein>
<evidence type="ECO:0000313" key="2">
    <source>
        <dbReference type="EMBL" id="AZG77163.1"/>
    </source>
</evidence>
<keyword evidence="1" id="KW-0812">Transmembrane</keyword>